<gene>
    <name evidence="2" type="ORF">DPMN_101015</name>
</gene>
<dbReference type="GO" id="GO:0045901">
    <property type="term" value="P:positive regulation of translational elongation"/>
    <property type="evidence" value="ECO:0007669"/>
    <property type="project" value="InterPro"/>
</dbReference>
<name>A0A9D4R7Y3_DREPO</name>
<evidence type="ECO:0000313" key="3">
    <source>
        <dbReference type="Proteomes" id="UP000828390"/>
    </source>
</evidence>
<accession>A0A9D4R7Y3</accession>
<evidence type="ECO:0000259" key="1">
    <source>
        <dbReference type="Pfam" id="PF01287"/>
    </source>
</evidence>
<dbReference type="SUPFAM" id="SSF50249">
    <property type="entry name" value="Nucleic acid-binding proteins"/>
    <property type="match status" value="1"/>
</dbReference>
<dbReference type="GO" id="GO:0003723">
    <property type="term" value="F:RNA binding"/>
    <property type="evidence" value="ECO:0007669"/>
    <property type="project" value="InterPro"/>
</dbReference>
<dbReference type="EMBL" id="JAIWYP010000003">
    <property type="protein sequence ID" value="KAH3858391.1"/>
    <property type="molecule type" value="Genomic_DNA"/>
</dbReference>
<organism evidence="2 3">
    <name type="scientific">Dreissena polymorpha</name>
    <name type="common">Zebra mussel</name>
    <name type="synonym">Mytilus polymorpha</name>
    <dbReference type="NCBI Taxonomy" id="45954"/>
    <lineage>
        <taxon>Eukaryota</taxon>
        <taxon>Metazoa</taxon>
        <taxon>Spiralia</taxon>
        <taxon>Lophotrochozoa</taxon>
        <taxon>Mollusca</taxon>
        <taxon>Bivalvia</taxon>
        <taxon>Autobranchia</taxon>
        <taxon>Heteroconchia</taxon>
        <taxon>Euheterodonta</taxon>
        <taxon>Imparidentia</taxon>
        <taxon>Neoheterodontei</taxon>
        <taxon>Myida</taxon>
        <taxon>Dreissenoidea</taxon>
        <taxon>Dreissenidae</taxon>
        <taxon>Dreissena</taxon>
    </lineage>
</organism>
<dbReference type="Proteomes" id="UP000828390">
    <property type="component" value="Unassembled WGS sequence"/>
</dbReference>
<sequence length="54" mass="5854">MTDDGDVREDLSLPDGDIGNEIKAKFEKDESLLVSTSSSQGLSKVIIELTNTLK</sequence>
<dbReference type="InterPro" id="IPR020189">
    <property type="entry name" value="IF5A_C"/>
</dbReference>
<dbReference type="Gene3D" id="2.40.50.140">
    <property type="entry name" value="Nucleic acid-binding proteins"/>
    <property type="match status" value="1"/>
</dbReference>
<dbReference type="GO" id="GO:0045905">
    <property type="term" value="P:positive regulation of translational termination"/>
    <property type="evidence" value="ECO:0007669"/>
    <property type="project" value="InterPro"/>
</dbReference>
<keyword evidence="3" id="KW-1185">Reference proteome</keyword>
<dbReference type="GO" id="GO:0043022">
    <property type="term" value="F:ribosome binding"/>
    <property type="evidence" value="ECO:0007669"/>
    <property type="project" value="InterPro"/>
</dbReference>
<protein>
    <recommendedName>
        <fullName evidence="1">Translation initiation factor 5A C-terminal domain-containing protein</fullName>
    </recommendedName>
</protein>
<dbReference type="AlphaFoldDB" id="A0A9D4R7Y3"/>
<dbReference type="Pfam" id="PF01287">
    <property type="entry name" value="eIF-5a"/>
    <property type="match status" value="1"/>
</dbReference>
<comment type="caution">
    <text evidence="2">The sequence shown here is derived from an EMBL/GenBank/DDBJ whole genome shotgun (WGS) entry which is preliminary data.</text>
</comment>
<feature type="domain" description="Translation initiation factor 5A C-terminal" evidence="1">
    <location>
        <begin position="1"/>
        <end position="46"/>
    </location>
</feature>
<reference evidence="2" key="1">
    <citation type="journal article" date="2019" name="bioRxiv">
        <title>The Genome of the Zebra Mussel, Dreissena polymorpha: A Resource for Invasive Species Research.</title>
        <authorList>
            <person name="McCartney M.A."/>
            <person name="Auch B."/>
            <person name="Kono T."/>
            <person name="Mallez S."/>
            <person name="Zhang Y."/>
            <person name="Obille A."/>
            <person name="Becker A."/>
            <person name="Abrahante J.E."/>
            <person name="Garbe J."/>
            <person name="Badalamenti J.P."/>
            <person name="Herman A."/>
            <person name="Mangelson H."/>
            <person name="Liachko I."/>
            <person name="Sullivan S."/>
            <person name="Sone E.D."/>
            <person name="Koren S."/>
            <person name="Silverstein K.A.T."/>
            <person name="Beckman K.B."/>
            <person name="Gohl D.M."/>
        </authorList>
    </citation>
    <scope>NUCLEOTIDE SEQUENCE</scope>
    <source>
        <strain evidence="2">Duluth1</strain>
        <tissue evidence="2">Whole animal</tissue>
    </source>
</reference>
<dbReference type="InterPro" id="IPR012340">
    <property type="entry name" value="NA-bd_OB-fold"/>
</dbReference>
<evidence type="ECO:0000313" key="2">
    <source>
        <dbReference type="EMBL" id="KAH3858391.1"/>
    </source>
</evidence>
<reference evidence="2" key="2">
    <citation type="submission" date="2020-11" db="EMBL/GenBank/DDBJ databases">
        <authorList>
            <person name="McCartney M.A."/>
            <person name="Auch B."/>
            <person name="Kono T."/>
            <person name="Mallez S."/>
            <person name="Becker A."/>
            <person name="Gohl D.M."/>
            <person name="Silverstein K.A.T."/>
            <person name="Koren S."/>
            <person name="Bechman K.B."/>
            <person name="Herman A."/>
            <person name="Abrahante J.E."/>
            <person name="Garbe J."/>
        </authorList>
    </citation>
    <scope>NUCLEOTIDE SEQUENCE</scope>
    <source>
        <strain evidence="2">Duluth1</strain>
        <tissue evidence="2">Whole animal</tissue>
    </source>
</reference>
<proteinExistence type="predicted"/>
<dbReference type="GO" id="GO:0003746">
    <property type="term" value="F:translation elongation factor activity"/>
    <property type="evidence" value="ECO:0007669"/>
    <property type="project" value="InterPro"/>
</dbReference>